<keyword evidence="4" id="KW-0256">Endoplasmic reticulum</keyword>
<protein>
    <recommendedName>
        <fullName evidence="10">DUF676 domain-containing protein</fullName>
    </recommendedName>
</protein>
<feature type="region of interest" description="Disordered" evidence="7">
    <location>
        <begin position="356"/>
        <end position="391"/>
    </location>
</feature>
<dbReference type="AlphaFoldDB" id="A0AA40D8C0"/>
<dbReference type="GO" id="GO:0005783">
    <property type="term" value="C:endoplasmic reticulum"/>
    <property type="evidence" value="ECO:0007669"/>
    <property type="project" value="UniProtKB-SubCell"/>
</dbReference>
<evidence type="ECO:0000313" key="8">
    <source>
        <dbReference type="EMBL" id="KAK0665494.1"/>
    </source>
</evidence>
<feature type="compositionally biased region" description="Basic and acidic residues" evidence="7">
    <location>
        <begin position="356"/>
        <end position="384"/>
    </location>
</feature>
<evidence type="ECO:0000256" key="7">
    <source>
        <dbReference type="SAM" id="MobiDB-lite"/>
    </source>
</evidence>
<keyword evidence="6" id="KW-0472">Membrane</keyword>
<reference evidence="8" key="1">
    <citation type="submission" date="2023-06" db="EMBL/GenBank/DDBJ databases">
        <title>Genome-scale phylogeny and comparative genomics of the fungal order Sordariales.</title>
        <authorList>
            <consortium name="Lawrence Berkeley National Laboratory"/>
            <person name="Hensen N."/>
            <person name="Bonometti L."/>
            <person name="Westerberg I."/>
            <person name="Brannstrom I.O."/>
            <person name="Guillou S."/>
            <person name="Cros-Aarteil S."/>
            <person name="Calhoun S."/>
            <person name="Haridas S."/>
            <person name="Kuo A."/>
            <person name="Mondo S."/>
            <person name="Pangilinan J."/>
            <person name="Riley R."/>
            <person name="Labutti K."/>
            <person name="Andreopoulos B."/>
            <person name="Lipzen A."/>
            <person name="Chen C."/>
            <person name="Yanf M."/>
            <person name="Daum C."/>
            <person name="Ng V."/>
            <person name="Clum A."/>
            <person name="Steindorff A."/>
            <person name="Ohm R."/>
            <person name="Martin F."/>
            <person name="Silar P."/>
            <person name="Natvig D."/>
            <person name="Lalanne C."/>
            <person name="Gautier V."/>
            <person name="Ament-Velasquez S.L."/>
            <person name="Kruys A."/>
            <person name="Hutchinson M.I."/>
            <person name="Powell A.J."/>
            <person name="Barry K."/>
            <person name="Miller A.N."/>
            <person name="Grigoriev I.V."/>
            <person name="Debuchy R."/>
            <person name="Gladieux P."/>
            <person name="Thoren M.H."/>
            <person name="Johannesson H."/>
        </authorList>
    </citation>
    <scope>NUCLEOTIDE SEQUENCE</scope>
    <source>
        <strain evidence="8">CBS 307.81</strain>
    </source>
</reference>
<dbReference type="Gene3D" id="3.40.50.1820">
    <property type="entry name" value="alpha/beta hydrolase"/>
    <property type="match status" value="1"/>
</dbReference>
<keyword evidence="9" id="KW-1185">Reference proteome</keyword>
<dbReference type="Proteomes" id="UP001174997">
    <property type="component" value="Unassembled WGS sequence"/>
</dbReference>
<dbReference type="InterPro" id="IPR052374">
    <property type="entry name" value="SERAC1"/>
</dbReference>
<evidence type="ECO:0008006" key="10">
    <source>
        <dbReference type="Google" id="ProtNLM"/>
    </source>
</evidence>
<proteinExistence type="predicted"/>
<dbReference type="GO" id="GO:0005739">
    <property type="term" value="C:mitochondrion"/>
    <property type="evidence" value="ECO:0007669"/>
    <property type="project" value="UniProtKB-SubCell"/>
</dbReference>
<comment type="subcellular location">
    <subcellularLocation>
        <location evidence="2">Endoplasmic reticulum</location>
    </subcellularLocation>
    <subcellularLocation>
        <location evidence="3">Membrane</location>
    </subcellularLocation>
    <subcellularLocation>
        <location evidence="1">Mitochondrion</location>
    </subcellularLocation>
</comment>
<evidence type="ECO:0000256" key="5">
    <source>
        <dbReference type="ARBA" id="ARBA00023128"/>
    </source>
</evidence>
<evidence type="ECO:0000256" key="1">
    <source>
        <dbReference type="ARBA" id="ARBA00004173"/>
    </source>
</evidence>
<organism evidence="8 9">
    <name type="scientific">Cercophora samala</name>
    <dbReference type="NCBI Taxonomy" id="330535"/>
    <lineage>
        <taxon>Eukaryota</taxon>
        <taxon>Fungi</taxon>
        <taxon>Dikarya</taxon>
        <taxon>Ascomycota</taxon>
        <taxon>Pezizomycotina</taxon>
        <taxon>Sordariomycetes</taxon>
        <taxon>Sordariomycetidae</taxon>
        <taxon>Sordariales</taxon>
        <taxon>Lasiosphaeriaceae</taxon>
        <taxon>Cercophora</taxon>
    </lineage>
</organism>
<keyword evidence="5" id="KW-0496">Mitochondrion</keyword>
<evidence type="ECO:0000256" key="4">
    <source>
        <dbReference type="ARBA" id="ARBA00022824"/>
    </source>
</evidence>
<name>A0AA40D8C0_9PEZI</name>
<comment type="caution">
    <text evidence="8">The sequence shown here is derived from an EMBL/GenBank/DDBJ whole genome shotgun (WGS) entry which is preliminary data.</text>
</comment>
<evidence type="ECO:0000313" key="9">
    <source>
        <dbReference type="Proteomes" id="UP001174997"/>
    </source>
</evidence>
<evidence type="ECO:0000256" key="2">
    <source>
        <dbReference type="ARBA" id="ARBA00004240"/>
    </source>
</evidence>
<dbReference type="EMBL" id="JAULSY010000109">
    <property type="protein sequence ID" value="KAK0665494.1"/>
    <property type="molecule type" value="Genomic_DNA"/>
</dbReference>
<dbReference type="InterPro" id="IPR029058">
    <property type="entry name" value="AB_hydrolase_fold"/>
</dbReference>
<dbReference type="SUPFAM" id="SSF53474">
    <property type="entry name" value="alpha/beta-Hydrolases"/>
    <property type="match status" value="1"/>
</dbReference>
<accession>A0AA40D8C0</accession>
<dbReference type="PANTHER" id="PTHR48182:SF2">
    <property type="entry name" value="PROTEIN SERAC1"/>
    <property type="match status" value="1"/>
</dbReference>
<gene>
    <name evidence="8" type="ORF">QBC41DRAFT_379389</name>
</gene>
<dbReference type="GO" id="GO:0016020">
    <property type="term" value="C:membrane"/>
    <property type="evidence" value="ECO:0007669"/>
    <property type="project" value="UniProtKB-SubCell"/>
</dbReference>
<evidence type="ECO:0000256" key="6">
    <source>
        <dbReference type="ARBA" id="ARBA00023136"/>
    </source>
</evidence>
<evidence type="ECO:0000256" key="3">
    <source>
        <dbReference type="ARBA" id="ARBA00004370"/>
    </source>
</evidence>
<dbReference type="PANTHER" id="PTHR48182">
    <property type="entry name" value="PROTEIN SERAC1"/>
    <property type="match status" value="1"/>
</dbReference>
<sequence>MAQPKRMLMKELYSPQHGTYLAANSTDLIYASIVLIHGLNGDPIETWRHQDSKKLWPQEFLPLQRPNTRVLSYGYNGDIYLNNSAANIRDMARSILSNLDSIRRSDPRRPVIFVAHCLGGLIVKQALCFARAEPRFYDIGSATKAVFFFGTPHSGANRKDWKRIAESYSVLSPHKGPVANIVNAITTSAPKLGKLCDDFVELTAHYLIVTWYETVFWPGTKRCIVDQTSSRMMSGADEESLPVEADHVNMCRFAEPEDPTLRELLIGEASGIQERTAGAGVQQSYTIIRERVRVTESERQIMVGGDLTGQVYSQQRREMEGGGGTKSMRLSRVQEVEDDSDGAIQSGVPRQIEAATVRERESIPGKASEDPFVARDDSGPESRRPNFLKRFAGRLRTKQTLVR</sequence>